<gene>
    <name evidence="1" type="ORF">BBAD15_g5063</name>
</gene>
<dbReference type="Proteomes" id="UP000030106">
    <property type="component" value="Unassembled WGS sequence"/>
</dbReference>
<name>A0A0A2VTB6_BEABA</name>
<sequence>MAASSITTNAPTLSLSASIIVIAATLASLLGKIDAHQSDPPNESPFPPPMPMLAAWVEFGLDGLSLLNQPTLHTFIQDRFHLHLHMRIAHTPWPGPSPTARHPTSIRYRLKSCLAWIPRPHLRRRMPSYASSSFLDTNMSPLAAHWLAPILHSSPRLHHLPVARSGAPAKF</sequence>
<protein>
    <submittedName>
        <fullName evidence="1">Uncharacterized protein</fullName>
    </submittedName>
</protein>
<dbReference type="EMBL" id="ANFO01000420">
    <property type="protein sequence ID" value="KGQ09587.1"/>
    <property type="molecule type" value="Genomic_DNA"/>
</dbReference>
<dbReference type="AlphaFoldDB" id="A0A0A2VTB6"/>
<comment type="caution">
    <text evidence="1">The sequence shown here is derived from an EMBL/GenBank/DDBJ whole genome shotgun (WGS) entry which is preliminary data.</text>
</comment>
<reference evidence="1 2" key="1">
    <citation type="submission" date="2012-10" db="EMBL/GenBank/DDBJ databases">
        <title>Genome sequencing and analysis of entomopathogenic fungi Beauveria bassiana D1-5.</title>
        <authorList>
            <person name="Li Q."/>
            <person name="Wang L."/>
            <person name="Zhang Z."/>
            <person name="Wang Q."/>
            <person name="Ren J."/>
            <person name="Wang M."/>
            <person name="Xu W."/>
            <person name="Wang J."/>
            <person name="Lu Y."/>
            <person name="Du Q."/>
            <person name="Sun Z."/>
        </authorList>
    </citation>
    <scope>NUCLEOTIDE SEQUENCE [LARGE SCALE GENOMIC DNA]</scope>
    <source>
        <strain evidence="1 2">D1-5</strain>
    </source>
</reference>
<evidence type="ECO:0000313" key="2">
    <source>
        <dbReference type="Proteomes" id="UP000030106"/>
    </source>
</evidence>
<proteinExistence type="predicted"/>
<accession>A0A0A2VTB6</accession>
<organism evidence="1 2">
    <name type="scientific">Beauveria bassiana D1-5</name>
    <dbReference type="NCBI Taxonomy" id="1245745"/>
    <lineage>
        <taxon>Eukaryota</taxon>
        <taxon>Fungi</taxon>
        <taxon>Dikarya</taxon>
        <taxon>Ascomycota</taxon>
        <taxon>Pezizomycotina</taxon>
        <taxon>Sordariomycetes</taxon>
        <taxon>Hypocreomycetidae</taxon>
        <taxon>Hypocreales</taxon>
        <taxon>Cordycipitaceae</taxon>
        <taxon>Beauveria</taxon>
    </lineage>
</organism>
<dbReference type="HOGENOM" id="CLU_1562602_0_0_1"/>
<evidence type="ECO:0000313" key="1">
    <source>
        <dbReference type="EMBL" id="KGQ09587.1"/>
    </source>
</evidence>